<gene>
    <name evidence="6" type="ORF">D5086_0000128410</name>
</gene>
<evidence type="ECO:0000256" key="2">
    <source>
        <dbReference type="ARBA" id="ARBA00023242"/>
    </source>
</evidence>
<dbReference type="PANTHER" id="PTHR31874">
    <property type="entry name" value="CCT MOTIF FAMILY PROTEIN, EXPRESSED"/>
    <property type="match status" value="1"/>
</dbReference>
<dbReference type="PANTHER" id="PTHR31874:SF25">
    <property type="entry name" value="CCT MOTIF FAMILY PROTEIN"/>
    <property type="match status" value="1"/>
</dbReference>
<comment type="subcellular location">
    <subcellularLocation>
        <location evidence="1 3">Nucleus</location>
    </subcellularLocation>
</comment>
<protein>
    <recommendedName>
        <fullName evidence="5">CCT domain-containing protein</fullName>
    </recommendedName>
</protein>
<accession>A0A4U5Q7V6</accession>
<proteinExistence type="predicted"/>
<name>A0A4U5Q7V6_POPAL</name>
<dbReference type="GO" id="GO:0006355">
    <property type="term" value="P:regulation of DNA-templated transcription"/>
    <property type="evidence" value="ECO:0007669"/>
    <property type="project" value="TreeGrafter"/>
</dbReference>
<dbReference type="PROSITE" id="PS51017">
    <property type="entry name" value="CCT"/>
    <property type="match status" value="1"/>
</dbReference>
<evidence type="ECO:0000313" key="6">
    <source>
        <dbReference type="EMBL" id="TKS05922.1"/>
    </source>
</evidence>
<feature type="region of interest" description="Disordered" evidence="4">
    <location>
        <begin position="60"/>
        <end position="109"/>
    </location>
</feature>
<dbReference type="GO" id="GO:0005634">
    <property type="term" value="C:nucleus"/>
    <property type="evidence" value="ECO:0007669"/>
    <property type="project" value="UniProtKB-SubCell"/>
</dbReference>
<feature type="compositionally biased region" description="Low complexity" evidence="4">
    <location>
        <begin position="87"/>
        <end position="96"/>
    </location>
</feature>
<dbReference type="AlphaFoldDB" id="A0A4U5Q7V6"/>
<comment type="caution">
    <text evidence="6">The sequence shown here is derived from an EMBL/GenBank/DDBJ whole genome shotgun (WGS) entry which is preliminary data.</text>
</comment>
<organism evidence="6">
    <name type="scientific">Populus alba</name>
    <name type="common">White poplar</name>
    <dbReference type="NCBI Taxonomy" id="43335"/>
    <lineage>
        <taxon>Eukaryota</taxon>
        <taxon>Viridiplantae</taxon>
        <taxon>Streptophyta</taxon>
        <taxon>Embryophyta</taxon>
        <taxon>Tracheophyta</taxon>
        <taxon>Spermatophyta</taxon>
        <taxon>Magnoliopsida</taxon>
        <taxon>eudicotyledons</taxon>
        <taxon>Gunneridae</taxon>
        <taxon>Pentapetalae</taxon>
        <taxon>rosids</taxon>
        <taxon>fabids</taxon>
        <taxon>Malpighiales</taxon>
        <taxon>Salicaceae</taxon>
        <taxon>Saliceae</taxon>
        <taxon>Populus</taxon>
    </lineage>
</organism>
<evidence type="ECO:0000256" key="3">
    <source>
        <dbReference type="PROSITE-ProRule" id="PRU00357"/>
    </source>
</evidence>
<dbReference type="STRING" id="43335.A0A4U5Q7V6"/>
<feature type="domain" description="CCT" evidence="5">
    <location>
        <begin position="336"/>
        <end position="378"/>
    </location>
</feature>
<evidence type="ECO:0000259" key="5">
    <source>
        <dbReference type="PROSITE" id="PS51017"/>
    </source>
</evidence>
<dbReference type="Pfam" id="PF06203">
    <property type="entry name" value="CCT"/>
    <property type="match status" value="1"/>
</dbReference>
<dbReference type="EMBL" id="RCHU01000389">
    <property type="protein sequence ID" value="TKS05922.1"/>
    <property type="molecule type" value="Genomic_DNA"/>
</dbReference>
<keyword evidence="2 3" id="KW-0539">Nucleus</keyword>
<evidence type="ECO:0000256" key="1">
    <source>
        <dbReference type="ARBA" id="ARBA00004123"/>
    </source>
</evidence>
<dbReference type="InterPro" id="IPR010402">
    <property type="entry name" value="CCT_domain"/>
</dbReference>
<dbReference type="InterPro" id="IPR052453">
    <property type="entry name" value="CONSTANS-like_ZF"/>
</dbReference>
<feature type="compositionally biased region" description="Basic residues" evidence="4">
    <location>
        <begin position="97"/>
        <end position="107"/>
    </location>
</feature>
<evidence type="ECO:0000256" key="4">
    <source>
        <dbReference type="SAM" id="MobiDB-lite"/>
    </source>
</evidence>
<reference evidence="6" key="1">
    <citation type="submission" date="2018-10" db="EMBL/GenBank/DDBJ databases">
        <title>Population genomic analysis revealed the cold adaptation of white poplar.</title>
        <authorList>
            <person name="Liu Y.-J."/>
        </authorList>
    </citation>
    <scope>NUCLEOTIDE SEQUENCE [LARGE SCALE GENOMIC DNA]</scope>
    <source>
        <strain evidence="6">PAL-ZL1</strain>
    </source>
</reference>
<sequence length="382" mass="44042">MRCETALKARLVYWMTKLHPNPQNHHRKILIRRHKVSSDHRIRVFGYRKAALFSLNISSPSSKIKPGGGENMCSKSSPTRQRKKAAKGGARALIPSRKTRSKTRKPKYLSLKLELSPKTKTPQKSKTKMTHSKQLKNLFPLHPENLVQQYKDMHEHDQVAFLLETASTDDTSTTLQGLLDTTTSEDGPLSCYIEIDRERCDDGRASLLERTAMKCKERDLSDERWVSYWEVVEKKELEEVSSSSCNGVADTPAKMLQAQDDNKNGLVGLKLDYQEILNAWSDKGPLYIEGESPQTVPDISDGSNQLNDEWGNLWRVPDMRGSKTKEGKEIWKSGQREASVLRYKEKRQNRLFAKRIRYEVRKLNAEKRPRLKGRFVKRSWEM</sequence>